<protein>
    <submittedName>
        <fullName evidence="3">Glycosyltransferase involved in cell wall biosynthesis</fullName>
    </submittedName>
</protein>
<reference evidence="3 4" key="1">
    <citation type="submission" date="2018-10" db="EMBL/GenBank/DDBJ databases">
        <title>Genomic Encyclopedia of Archaeal and Bacterial Type Strains, Phase II (KMG-II): from individual species to whole genera.</title>
        <authorList>
            <person name="Goeker M."/>
        </authorList>
    </citation>
    <scope>NUCLEOTIDE SEQUENCE [LARGE SCALE GENOMIC DNA]</scope>
    <source>
        <strain evidence="3 4">VM1</strain>
    </source>
</reference>
<keyword evidence="4" id="KW-1185">Reference proteome</keyword>
<dbReference type="Pfam" id="PF00534">
    <property type="entry name" value="Glycos_transf_1"/>
    <property type="match status" value="1"/>
</dbReference>
<dbReference type="AlphaFoldDB" id="A0A3M0BK03"/>
<dbReference type="RefSeq" id="WP_121922435.1">
    <property type="nucleotide sequence ID" value="NZ_REFO01000010.1"/>
</dbReference>
<dbReference type="CDD" id="cd03813">
    <property type="entry name" value="GT4-like"/>
    <property type="match status" value="1"/>
</dbReference>
<proteinExistence type="predicted"/>
<organism evidence="3 4">
    <name type="scientific">Hydrogenothermus marinus</name>
    <dbReference type="NCBI Taxonomy" id="133270"/>
    <lineage>
        <taxon>Bacteria</taxon>
        <taxon>Pseudomonadati</taxon>
        <taxon>Aquificota</taxon>
        <taxon>Aquificia</taxon>
        <taxon>Aquificales</taxon>
        <taxon>Hydrogenothermaceae</taxon>
        <taxon>Hydrogenothermus</taxon>
    </lineage>
</organism>
<dbReference type="EMBL" id="REFO01000010">
    <property type="protein sequence ID" value="RMA97660.1"/>
    <property type="molecule type" value="Genomic_DNA"/>
</dbReference>
<keyword evidence="3" id="KW-0808">Transferase</keyword>
<evidence type="ECO:0000313" key="3">
    <source>
        <dbReference type="EMBL" id="RMA97660.1"/>
    </source>
</evidence>
<dbReference type="InterPro" id="IPR001296">
    <property type="entry name" value="Glyco_trans_1"/>
</dbReference>
<dbReference type="SUPFAM" id="SSF53756">
    <property type="entry name" value="UDP-Glycosyltransferase/glycogen phosphorylase"/>
    <property type="match status" value="1"/>
</dbReference>
<evidence type="ECO:0000259" key="1">
    <source>
        <dbReference type="Pfam" id="PF00534"/>
    </source>
</evidence>
<dbReference type="Pfam" id="PF11997">
    <property type="entry name" value="DUF3492"/>
    <property type="match status" value="1"/>
</dbReference>
<gene>
    <name evidence="3" type="ORF">CLV39_0280</name>
</gene>
<dbReference type="NCBIfam" id="NF038011">
    <property type="entry name" value="PelF"/>
    <property type="match status" value="1"/>
</dbReference>
<evidence type="ECO:0000259" key="2">
    <source>
        <dbReference type="Pfam" id="PF11997"/>
    </source>
</evidence>
<accession>A0A3M0BK03</accession>
<evidence type="ECO:0000313" key="4">
    <source>
        <dbReference type="Proteomes" id="UP000280842"/>
    </source>
</evidence>
<feature type="domain" description="Glycosyl transferase family 1" evidence="1">
    <location>
        <begin position="298"/>
        <end position="462"/>
    </location>
</feature>
<dbReference type="PANTHER" id="PTHR12526:SF608">
    <property type="entry name" value="PELF"/>
    <property type="match status" value="1"/>
</dbReference>
<comment type="caution">
    <text evidence="3">The sequence shown here is derived from an EMBL/GenBank/DDBJ whole genome shotgun (WGS) entry which is preliminary data.</text>
</comment>
<name>A0A3M0BK03_9AQUI</name>
<dbReference type="Proteomes" id="UP000280842">
    <property type="component" value="Unassembled WGS sequence"/>
</dbReference>
<dbReference type="InterPro" id="IPR047691">
    <property type="entry name" value="PelF-like"/>
</dbReference>
<dbReference type="Gene3D" id="3.40.50.2000">
    <property type="entry name" value="Glycogen Phosphorylase B"/>
    <property type="match status" value="2"/>
</dbReference>
<sequence>MKSNIDILIIGEGTYPYIRGGVSSWIHQLISGLPEFKFGVLFIGSRREDYGEKRYKFPDNLVYFDEIYIFDKEELPIPKRRKLKKEYYQQIETVHKSFNKEGNNLDAINRLIENISLEDFLYSNVSWEFIVNTYLEKYENESFIDYFWTIRNMHIPLWEIFKAINRIPRIKIVHSPSTGYAGFLAGLLKLNRNIPYILTEHGIYTRERKIDLLTSDWFSTRRRFLKSMEESSGLEFVWNKFFESIGRFSYYTADKILSLYEKARQIQIEYGAPKEKTMVIPNGVNIDRLKSCLEKRPSKNPKVIGLIGRVVPIKDIKTFIKAMRIVVNKIPDAEGWVVGPTDEDPEYYEECKNLVKVLDLEKNVKFLGFQNILDIFPKISVNTLTSISEGMPLSILEGFAAGVPAVTTDVGSCFDIIYGGLNEEDKKLGNAGFVCKVADAKDLAKHYIKLLENEALWKKCQQVALERVNKFYTQELFFSNYKKLYYEALSWQE</sequence>
<dbReference type="OrthoDB" id="9772485at2"/>
<dbReference type="PANTHER" id="PTHR12526">
    <property type="entry name" value="GLYCOSYLTRANSFERASE"/>
    <property type="match status" value="1"/>
</dbReference>
<feature type="domain" description="DUF3492" evidence="2">
    <location>
        <begin position="6"/>
        <end position="274"/>
    </location>
</feature>
<dbReference type="InterPro" id="IPR022622">
    <property type="entry name" value="DUF3492"/>
</dbReference>
<dbReference type="GO" id="GO:0016757">
    <property type="term" value="F:glycosyltransferase activity"/>
    <property type="evidence" value="ECO:0007669"/>
    <property type="project" value="InterPro"/>
</dbReference>